<dbReference type="InterPro" id="IPR029044">
    <property type="entry name" value="Nucleotide-diphossugar_trans"/>
</dbReference>
<dbReference type="Gene3D" id="3.90.550.10">
    <property type="entry name" value="Spore Coat Polysaccharide Biosynthesis Protein SpsA, Chain A"/>
    <property type="match status" value="1"/>
</dbReference>
<keyword evidence="2" id="KW-1185">Reference proteome</keyword>
<dbReference type="SUPFAM" id="SSF53448">
    <property type="entry name" value="Nucleotide-diphospho-sugar transferases"/>
    <property type="match status" value="1"/>
</dbReference>
<accession>A0ABW2BGU7</accession>
<gene>
    <name evidence="1" type="ORF">ACFQE0_08315</name>
</gene>
<dbReference type="PANTHER" id="PTHR36529">
    <property type="entry name" value="SLL1095 PROTEIN"/>
    <property type="match status" value="1"/>
</dbReference>
<dbReference type="Proteomes" id="UP001596292">
    <property type="component" value="Unassembled WGS sequence"/>
</dbReference>
<proteinExistence type="predicted"/>
<dbReference type="InterPro" id="IPR018641">
    <property type="entry name" value="Trfase_1_rSAM/seldom-assoc"/>
</dbReference>
<dbReference type="Pfam" id="PF09837">
    <property type="entry name" value="DUF2064"/>
    <property type="match status" value="1"/>
</dbReference>
<dbReference type="RefSeq" id="WP_378968743.1">
    <property type="nucleotide sequence ID" value="NZ_JBHSWN010000001.1"/>
</dbReference>
<dbReference type="EMBL" id="JBHSWN010000001">
    <property type="protein sequence ID" value="MFC6789618.1"/>
    <property type="molecule type" value="Genomic_DNA"/>
</dbReference>
<protein>
    <submittedName>
        <fullName evidence="1">DUF2064 domain-containing protein</fullName>
    </submittedName>
</protein>
<sequence length="255" mass="26033">MSAADRPAADGTRSPTCAIGIMAKAPQAGRSKTRLCPPLTPDEAAALSGAFLRDTAANIADASRSAPIAAYAAYAPRGTEALIAAHVGAKTGLVLADGTAPMPGDVQGFGRCLLHAIKGMLERGHAAACVLSSDIPTLPTRLLIEAAEHLLAPGDRAVLGASDDGGYYILGLKAAHAEMFADIAWSTASVAEATRERARGIGLPLIELDPWYDVDDAPSLSVLIAETDGYAAPATRAVLGELERTGGLAELVALA</sequence>
<evidence type="ECO:0000313" key="2">
    <source>
        <dbReference type="Proteomes" id="UP001596292"/>
    </source>
</evidence>
<evidence type="ECO:0000313" key="1">
    <source>
        <dbReference type="EMBL" id="MFC6789618.1"/>
    </source>
</evidence>
<reference evidence="2" key="1">
    <citation type="journal article" date="2019" name="Int. J. Syst. Evol. Microbiol.">
        <title>The Global Catalogue of Microorganisms (GCM) 10K type strain sequencing project: providing services to taxonomists for standard genome sequencing and annotation.</title>
        <authorList>
            <consortium name="The Broad Institute Genomics Platform"/>
            <consortium name="The Broad Institute Genome Sequencing Center for Infectious Disease"/>
            <person name="Wu L."/>
            <person name="Ma J."/>
        </authorList>
    </citation>
    <scope>NUCLEOTIDE SEQUENCE [LARGE SCALE GENOMIC DNA]</scope>
    <source>
        <strain evidence="2">CCUG 48316</strain>
    </source>
</reference>
<comment type="caution">
    <text evidence="1">The sequence shown here is derived from an EMBL/GenBank/DDBJ whole genome shotgun (WGS) entry which is preliminary data.</text>
</comment>
<name>A0ABW2BGU7_9HYPH</name>
<organism evidence="1 2">
    <name type="scientific">Methylobacterium komagatae</name>
    <dbReference type="NCBI Taxonomy" id="374425"/>
    <lineage>
        <taxon>Bacteria</taxon>
        <taxon>Pseudomonadati</taxon>
        <taxon>Pseudomonadota</taxon>
        <taxon>Alphaproteobacteria</taxon>
        <taxon>Hyphomicrobiales</taxon>
        <taxon>Methylobacteriaceae</taxon>
        <taxon>Methylobacterium</taxon>
    </lineage>
</organism>
<dbReference type="PANTHER" id="PTHR36529:SF1">
    <property type="entry name" value="GLYCOSYLTRANSFERASE"/>
    <property type="match status" value="1"/>
</dbReference>